<dbReference type="Proteomes" id="UP000272025">
    <property type="component" value="Unassembled WGS sequence"/>
</dbReference>
<dbReference type="AlphaFoldDB" id="A0A3N2Q8X7"/>
<accession>A0A3N2Q8X7</accession>
<dbReference type="OrthoDB" id="5327145at2759"/>
<reference evidence="2 3" key="1">
    <citation type="journal article" date="2018" name="Mol. Ecol.">
        <title>The obligate alkalophilic soda-lake fungus Sodiomyces alkalinus has shifted to a protein diet.</title>
        <authorList>
            <person name="Grum-Grzhimaylo A.A."/>
            <person name="Falkoski D.L."/>
            <person name="van den Heuvel J."/>
            <person name="Valero-Jimenez C.A."/>
            <person name="Min B."/>
            <person name="Choi I.G."/>
            <person name="Lipzen A."/>
            <person name="Daum C.G."/>
            <person name="Aanen D.K."/>
            <person name="Tsang A."/>
            <person name="Henrissat B."/>
            <person name="Bilanenko E.N."/>
            <person name="de Vries R.P."/>
            <person name="van Kan J.A.L."/>
            <person name="Grigoriev I.V."/>
            <person name="Debets A.J.M."/>
        </authorList>
    </citation>
    <scope>NUCLEOTIDE SEQUENCE [LARGE SCALE GENOMIC DNA]</scope>
    <source>
        <strain evidence="2 3">F11</strain>
    </source>
</reference>
<feature type="region of interest" description="Disordered" evidence="1">
    <location>
        <begin position="238"/>
        <end position="306"/>
    </location>
</feature>
<evidence type="ECO:0000256" key="1">
    <source>
        <dbReference type="SAM" id="MobiDB-lite"/>
    </source>
</evidence>
<feature type="region of interest" description="Disordered" evidence="1">
    <location>
        <begin position="111"/>
        <end position="135"/>
    </location>
</feature>
<organism evidence="2 3">
    <name type="scientific">Sodiomyces alkalinus (strain CBS 110278 / VKM F-3762 / F11)</name>
    <name type="common">Alkaliphilic filamentous fungus</name>
    <dbReference type="NCBI Taxonomy" id="1314773"/>
    <lineage>
        <taxon>Eukaryota</taxon>
        <taxon>Fungi</taxon>
        <taxon>Dikarya</taxon>
        <taxon>Ascomycota</taxon>
        <taxon>Pezizomycotina</taxon>
        <taxon>Sordariomycetes</taxon>
        <taxon>Hypocreomycetidae</taxon>
        <taxon>Glomerellales</taxon>
        <taxon>Plectosphaerellaceae</taxon>
        <taxon>Sodiomyces</taxon>
    </lineage>
</organism>
<evidence type="ECO:0000313" key="2">
    <source>
        <dbReference type="EMBL" id="ROT43147.1"/>
    </source>
</evidence>
<dbReference type="GeneID" id="39577908"/>
<proteinExistence type="predicted"/>
<gene>
    <name evidence="2" type="ORF">SODALDRAFT_31913</name>
</gene>
<feature type="region of interest" description="Disordered" evidence="1">
    <location>
        <begin position="17"/>
        <end position="48"/>
    </location>
</feature>
<protein>
    <submittedName>
        <fullName evidence="2">Uncharacterized protein</fullName>
    </submittedName>
</protein>
<feature type="region of interest" description="Disordered" evidence="1">
    <location>
        <begin position="322"/>
        <end position="412"/>
    </location>
</feature>
<dbReference type="RefSeq" id="XP_028470953.1">
    <property type="nucleotide sequence ID" value="XM_028609430.1"/>
</dbReference>
<name>A0A3N2Q8X7_SODAK</name>
<dbReference type="EMBL" id="ML119051">
    <property type="protein sequence ID" value="ROT43147.1"/>
    <property type="molecule type" value="Genomic_DNA"/>
</dbReference>
<feature type="compositionally biased region" description="Low complexity" evidence="1">
    <location>
        <begin position="335"/>
        <end position="344"/>
    </location>
</feature>
<evidence type="ECO:0000313" key="3">
    <source>
        <dbReference type="Proteomes" id="UP000272025"/>
    </source>
</evidence>
<sequence length="412" mass="45168">MLAIRDENIVNAAQAARQAQGKGHLAPKTPGARFPKTPSRIVPNDENAVGGKTVLGKAKGGMNHAVPGRNLVTPSETQARAPLGNKTTNAKARTGHPLGVKDIVKEFERTQTKQTTVKKPKQKASTNDPLRVSVHNGQSTDELDIEYAPPKPRELPYESDVFPDRPLTFEGLKPGNLFKGYYNHFYNPMGEDGMRLQDRKHEQRMRKALKQHDVDILRDIEAMDWSISDMPELDETTAKEAGESNYPPTINSRKAASALSMPVGSTVRQRKAAESAPARRPVSSLLPGKRTSKVPIPTKAASGDSVISEAVSRSTLGYTKGRSASSLLTRKETRTATSQATARSKPTSVDPNATIVWAPVGPQQSDEEQDRRALPRLEFLSIFDPEDDEPGDFGAVPEFDDEDEEFELKLET</sequence>
<keyword evidence="3" id="KW-1185">Reference proteome</keyword>